<keyword evidence="2" id="KW-1185">Reference proteome</keyword>
<protein>
    <submittedName>
        <fullName evidence="1">Uncharacterized protein</fullName>
    </submittedName>
</protein>
<dbReference type="InterPro" id="IPR008042">
    <property type="entry name" value="Retrotrans_Pao"/>
</dbReference>
<organism evidence="1 2">
    <name type="scientific">Rhamnusium bicolor</name>
    <dbReference type="NCBI Taxonomy" id="1586634"/>
    <lineage>
        <taxon>Eukaryota</taxon>
        <taxon>Metazoa</taxon>
        <taxon>Ecdysozoa</taxon>
        <taxon>Arthropoda</taxon>
        <taxon>Hexapoda</taxon>
        <taxon>Insecta</taxon>
        <taxon>Pterygota</taxon>
        <taxon>Neoptera</taxon>
        <taxon>Endopterygota</taxon>
        <taxon>Coleoptera</taxon>
        <taxon>Polyphaga</taxon>
        <taxon>Cucujiformia</taxon>
        <taxon>Chrysomeloidea</taxon>
        <taxon>Cerambycidae</taxon>
        <taxon>Lepturinae</taxon>
        <taxon>Rhagiini</taxon>
        <taxon>Rhamnusium</taxon>
    </lineage>
</organism>
<comment type="caution">
    <text evidence="1">The sequence shown here is derived from an EMBL/GenBank/DDBJ whole genome shotgun (WGS) entry which is preliminary data.</text>
</comment>
<dbReference type="Pfam" id="PF03564">
    <property type="entry name" value="DUF1759"/>
    <property type="match status" value="1"/>
</dbReference>
<sequence length="748" mass="85651">MSPPNIKKLIKTRSSLKQRQTRFKEHLDAFLNLVAGIPIEQTDRANILELETRLDMHQTILQEFDDVQVLIEEQSEDENDNYKEREEFEKMYFSLTAKCKQTIIDYYKVVNAPGPETMQIKNKQGCSDNDAVPYVQNIKLPEIKLPKYSGAYENWLEFRDTFDSLINLNQSLSEIQKYHYLRAALEGSAAQVVRSLEFSANNYSVAWDTLLNRYNNENVLVHNHVKAIFDIPALNRESFSELRKMLDTLSKHLRSLQTLNQPIEHWDTLLIYILTNKLDKTTARDWEETKVHVPGNNRNNKMPTLNDFKLFIKNKADLLETLTKTSEITHNKKPYHKESHATHAYQVNTANAKKITCVVCKGEHFIQACSDFLKLSINARIEQIKKLRLCINCLRGNHLSKHCFAGHCKKCNAKHNTLLHFDDKPGYSESRASSNSTNLIANSAKAIQPIDNETSHIFNYSANNNNEHTAVLLSTALVQVVDRVGYPHTCRILLDSASQSHFITEELCNRSITIPRLELCAALLLAQLVKKVKTSMTLTFDECFLWSDSTVCLCWIKTQPNLLQTFVQNRVSQIQTLTNPSDWNHVQTCDNPADLLSRGLYPNDLSKSTIWWSGPHWLGKSQDAWLQSSFQFKGELPELKKQKVSFQVMEKTELFPISQFSSLSRLLRVTAMCLRFIYNCKRHNSNRNFGPLSATELAKALTCLVKISQIESFPKELSALSEGKLLHKKSSLLSLNPFLDPDGVLRVG</sequence>
<name>A0AAV8ZRC0_9CUCU</name>
<dbReference type="PANTHER" id="PTHR47331">
    <property type="entry name" value="PHD-TYPE DOMAIN-CONTAINING PROTEIN"/>
    <property type="match status" value="1"/>
</dbReference>
<gene>
    <name evidence="1" type="ORF">NQ314_002568</name>
</gene>
<dbReference type="AlphaFoldDB" id="A0AAV8ZRC0"/>
<evidence type="ECO:0000313" key="1">
    <source>
        <dbReference type="EMBL" id="KAJ8967952.1"/>
    </source>
</evidence>
<proteinExistence type="predicted"/>
<dbReference type="InterPro" id="IPR005312">
    <property type="entry name" value="DUF1759"/>
</dbReference>
<dbReference type="Proteomes" id="UP001162156">
    <property type="component" value="Unassembled WGS sequence"/>
</dbReference>
<dbReference type="PANTHER" id="PTHR47331:SF5">
    <property type="entry name" value="RIBONUCLEASE H"/>
    <property type="match status" value="1"/>
</dbReference>
<evidence type="ECO:0000313" key="2">
    <source>
        <dbReference type="Proteomes" id="UP001162156"/>
    </source>
</evidence>
<dbReference type="EMBL" id="JANEYF010000792">
    <property type="protein sequence ID" value="KAJ8967952.1"/>
    <property type="molecule type" value="Genomic_DNA"/>
</dbReference>
<feature type="non-terminal residue" evidence="1">
    <location>
        <position position="748"/>
    </location>
</feature>
<accession>A0AAV8ZRC0</accession>
<dbReference type="Pfam" id="PF05380">
    <property type="entry name" value="Peptidase_A17"/>
    <property type="match status" value="1"/>
</dbReference>
<reference evidence="1" key="1">
    <citation type="journal article" date="2023" name="Insect Mol. Biol.">
        <title>Genome sequencing provides insights into the evolution of gene families encoding plant cell wall-degrading enzymes in longhorned beetles.</title>
        <authorList>
            <person name="Shin N.R."/>
            <person name="Okamura Y."/>
            <person name="Kirsch R."/>
            <person name="Pauchet Y."/>
        </authorList>
    </citation>
    <scope>NUCLEOTIDE SEQUENCE</scope>
    <source>
        <strain evidence="1">RBIC_L_NR</strain>
    </source>
</reference>